<organism evidence="2 3">
    <name type="scientific">Thermothielavioides terrestris</name>
    <dbReference type="NCBI Taxonomy" id="2587410"/>
    <lineage>
        <taxon>Eukaryota</taxon>
        <taxon>Fungi</taxon>
        <taxon>Dikarya</taxon>
        <taxon>Ascomycota</taxon>
        <taxon>Pezizomycotina</taxon>
        <taxon>Sordariomycetes</taxon>
        <taxon>Sordariomycetidae</taxon>
        <taxon>Sordariales</taxon>
        <taxon>Chaetomiaceae</taxon>
        <taxon>Thermothielavioides</taxon>
    </lineage>
</organism>
<evidence type="ECO:0000313" key="3">
    <source>
        <dbReference type="Proteomes" id="UP000289323"/>
    </source>
</evidence>
<feature type="compositionally biased region" description="Low complexity" evidence="1">
    <location>
        <begin position="121"/>
        <end position="131"/>
    </location>
</feature>
<reference evidence="2 3" key="1">
    <citation type="submission" date="2018-04" db="EMBL/GenBank/DDBJ databases">
        <authorList>
            <person name="Huttner S."/>
            <person name="Dainat J."/>
        </authorList>
    </citation>
    <scope>NUCLEOTIDE SEQUENCE [LARGE SCALE GENOMIC DNA]</scope>
</reference>
<sequence>MVKASCQISLAALDRGFDRGNESASMYEEASMGEDETSVHLVPNRTFTQHHNGTRQPRAHAQQPRKSTASPLHHTPDLRHPWGRRKFLRPPMTQADPDPAQPPQGVCTHAPTKALARKTSAAESAAAASLWPSPPSWAGTPPC</sequence>
<dbReference type="AlphaFoldDB" id="A0A3S4AS02"/>
<protein>
    <submittedName>
        <fullName evidence="2">0c8dd6fd-7ea1-490c-982e-7068575a4eb0</fullName>
    </submittedName>
</protein>
<evidence type="ECO:0000313" key="2">
    <source>
        <dbReference type="EMBL" id="SPQ24548.1"/>
    </source>
</evidence>
<feature type="compositionally biased region" description="Polar residues" evidence="1">
    <location>
        <begin position="45"/>
        <end position="55"/>
    </location>
</feature>
<name>A0A3S4AS02_9PEZI</name>
<dbReference type="EMBL" id="OUUZ01000013">
    <property type="protein sequence ID" value="SPQ24548.1"/>
    <property type="molecule type" value="Genomic_DNA"/>
</dbReference>
<evidence type="ECO:0000256" key="1">
    <source>
        <dbReference type="SAM" id="MobiDB-lite"/>
    </source>
</evidence>
<gene>
    <name evidence="2" type="ORF">TT172_LOCUS6967</name>
</gene>
<accession>A0A3S4AS02</accession>
<dbReference type="Proteomes" id="UP000289323">
    <property type="component" value="Unassembled WGS sequence"/>
</dbReference>
<proteinExistence type="predicted"/>
<feature type="region of interest" description="Disordered" evidence="1">
    <location>
        <begin position="24"/>
        <end position="143"/>
    </location>
</feature>